<evidence type="ECO:0000256" key="3">
    <source>
        <dbReference type="ARBA" id="ARBA00022475"/>
    </source>
</evidence>
<feature type="transmembrane region" description="Helical" evidence="7">
    <location>
        <begin position="263"/>
        <end position="286"/>
    </location>
</feature>
<evidence type="ECO:0000259" key="8">
    <source>
        <dbReference type="PROSITE" id="PS50850"/>
    </source>
</evidence>
<evidence type="ECO:0000313" key="9">
    <source>
        <dbReference type="EMBL" id="WAX57885.1"/>
    </source>
</evidence>
<feature type="transmembrane region" description="Helical" evidence="7">
    <location>
        <begin position="363"/>
        <end position="385"/>
    </location>
</feature>
<proteinExistence type="predicted"/>
<dbReference type="InterPro" id="IPR010290">
    <property type="entry name" value="TM_effector"/>
</dbReference>
<evidence type="ECO:0000256" key="2">
    <source>
        <dbReference type="ARBA" id="ARBA00022448"/>
    </source>
</evidence>
<evidence type="ECO:0000256" key="4">
    <source>
        <dbReference type="ARBA" id="ARBA00022692"/>
    </source>
</evidence>
<gene>
    <name evidence="9" type="ORF">M6B22_03755</name>
</gene>
<dbReference type="RefSeq" id="WP_269444434.1">
    <property type="nucleotide sequence ID" value="NZ_CP097463.1"/>
</dbReference>
<dbReference type="PANTHER" id="PTHR23513">
    <property type="entry name" value="INTEGRAL MEMBRANE EFFLUX PROTEIN-RELATED"/>
    <property type="match status" value="1"/>
</dbReference>
<feature type="transmembrane region" description="Helical" evidence="7">
    <location>
        <begin position="53"/>
        <end position="76"/>
    </location>
</feature>
<dbReference type="EMBL" id="CP097463">
    <property type="protein sequence ID" value="WAX57885.1"/>
    <property type="molecule type" value="Genomic_DNA"/>
</dbReference>
<keyword evidence="3" id="KW-1003">Cell membrane</keyword>
<feature type="transmembrane region" description="Helical" evidence="7">
    <location>
        <begin position="322"/>
        <end position="342"/>
    </location>
</feature>
<protein>
    <submittedName>
        <fullName evidence="9">MFS transporter</fullName>
    </submittedName>
</protein>
<evidence type="ECO:0000256" key="1">
    <source>
        <dbReference type="ARBA" id="ARBA00004651"/>
    </source>
</evidence>
<evidence type="ECO:0000313" key="10">
    <source>
        <dbReference type="Proteomes" id="UP001164693"/>
    </source>
</evidence>
<feature type="transmembrane region" description="Helical" evidence="7">
    <location>
        <begin position="298"/>
        <end position="316"/>
    </location>
</feature>
<evidence type="ECO:0000256" key="6">
    <source>
        <dbReference type="ARBA" id="ARBA00023136"/>
    </source>
</evidence>
<feature type="domain" description="Major facilitator superfamily (MFS) profile" evidence="8">
    <location>
        <begin position="231"/>
        <end position="430"/>
    </location>
</feature>
<dbReference type="PROSITE" id="PS50850">
    <property type="entry name" value="MFS"/>
    <property type="match status" value="1"/>
</dbReference>
<dbReference type="SUPFAM" id="SSF103473">
    <property type="entry name" value="MFS general substrate transporter"/>
    <property type="match status" value="1"/>
</dbReference>
<keyword evidence="10" id="KW-1185">Reference proteome</keyword>
<dbReference type="PANTHER" id="PTHR23513:SF6">
    <property type="entry name" value="MAJOR FACILITATOR SUPERFAMILY ASSOCIATED DOMAIN-CONTAINING PROTEIN"/>
    <property type="match status" value="1"/>
</dbReference>
<comment type="subcellular location">
    <subcellularLocation>
        <location evidence="1">Cell membrane</location>
        <topology evidence="1">Multi-pass membrane protein</topology>
    </subcellularLocation>
</comment>
<name>A0ABY7K1N4_9ACTN</name>
<reference evidence="9" key="1">
    <citation type="submission" date="2022-05" db="EMBL/GenBank/DDBJ databases">
        <title>Jatrophihabitans sp. SB3-54 whole genome sequence.</title>
        <authorList>
            <person name="Suh M.K."/>
            <person name="Eom M.K."/>
            <person name="Kim J.S."/>
            <person name="Kim H.S."/>
            <person name="Do H.E."/>
            <person name="Shin Y.K."/>
            <person name="Lee J.-S."/>
        </authorList>
    </citation>
    <scope>NUCLEOTIDE SEQUENCE</scope>
    <source>
        <strain evidence="9">SB3-54</strain>
    </source>
</reference>
<dbReference type="Pfam" id="PF05977">
    <property type="entry name" value="MFS_3"/>
    <property type="match status" value="1"/>
</dbReference>
<dbReference type="Gene3D" id="1.20.1250.20">
    <property type="entry name" value="MFS general substrate transporter like domains"/>
    <property type="match status" value="1"/>
</dbReference>
<keyword evidence="4 7" id="KW-0812">Transmembrane</keyword>
<keyword evidence="5 7" id="KW-1133">Transmembrane helix</keyword>
<feature type="transmembrane region" description="Helical" evidence="7">
    <location>
        <begin position="115"/>
        <end position="135"/>
    </location>
</feature>
<evidence type="ECO:0000256" key="7">
    <source>
        <dbReference type="SAM" id="Phobius"/>
    </source>
</evidence>
<dbReference type="CDD" id="cd06173">
    <property type="entry name" value="MFS_MefA_like"/>
    <property type="match status" value="1"/>
</dbReference>
<sequence length="430" mass="45939">MTDAATADAPRRRGGLWHHLDFRRLWIGDTVSQFGTMISQLALPLVAINTLHASVFEVGLLTTFETLAFLLIGLPAGAWVDRMRHRRVLIVGDVVRALALGSLPLAALVDALTIGQLYVVALTVGVATVFFDVAYQSYLPELVSRTELVEGNAKLQASQSVAQVAGPSAGGALIQALTAPGAVFLDALSFLWSAAWLTRIRTRSVKPARKPDRHLGREIATGLKFVAGNRLLRSIAMCTGTSNLFNSIGAAVYLVLLARELDLSAGIIGLITSTAAIGGLIGSLLAGRVARRLGQGPAIWIPVALTAPAWFIVPFVHRDWTLALLAVGQIAFWGGVVVYNITQVSFRQGLCPPELLGRMNATMRFFVWGTMPLGGLIGAVLGAWLGTRETLFIAAVGMSLAFLPVFLSPLRTLRELPSYAEPPAEQHAPA</sequence>
<dbReference type="InterPro" id="IPR020846">
    <property type="entry name" value="MFS_dom"/>
</dbReference>
<keyword evidence="2" id="KW-0813">Transport</keyword>
<evidence type="ECO:0000256" key="5">
    <source>
        <dbReference type="ARBA" id="ARBA00022989"/>
    </source>
</evidence>
<organism evidence="9 10">
    <name type="scientific">Jatrophihabitans cynanchi</name>
    <dbReference type="NCBI Taxonomy" id="2944128"/>
    <lineage>
        <taxon>Bacteria</taxon>
        <taxon>Bacillati</taxon>
        <taxon>Actinomycetota</taxon>
        <taxon>Actinomycetes</taxon>
        <taxon>Jatrophihabitantales</taxon>
        <taxon>Jatrophihabitantaceae</taxon>
        <taxon>Jatrophihabitans</taxon>
    </lineage>
</organism>
<accession>A0ABY7K1N4</accession>
<dbReference type="Proteomes" id="UP001164693">
    <property type="component" value="Chromosome"/>
</dbReference>
<dbReference type="InterPro" id="IPR036259">
    <property type="entry name" value="MFS_trans_sf"/>
</dbReference>
<keyword evidence="6 7" id="KW-0472">Membrane</keyword>
<feature type="transmembrane region" description="Helical" evidence="7">
    <location>
        <begin position="234"/>
        <end position="257"/>
    </location>
</feature>
<feature type="transmembrane region" description="Helical" evidence="7">
    <location>
        <begin position="391"/>
        <end position="410"/>
    </location>
</feature>